<feature type="non-terminal residue" evidence="3">
    <location>
        <position position="1"/>
    </location>
</feature>
<dbReference type="InterPro" id="IPR001650">
    <property type="entry name" value="Helicase_C-like"/>
</dbReference>
<name>A0A6L3IJR1_9BACT</name>
<dbReference type="InterPro" id="IPR027417">
    <property type="entry name" value="P-loop_NTPase"/>
</dbReference>
<sequence length="459" mass="51601">VATNVARKMSLDMRLLGDKFTDDPNNKASICARTIYDYYVSSNANRGTQFVFSDLATYKPNEWNIYSDIKDKLVAMGIPADEIQFIQYAKTERARKKLFADMNSGRVRVLFGSTSMLGTGVNAQERAVAVHHLEIPWRPADMEQRNGRAVRKGNTVKLWGNNTVDVVIYGTEKTLDAYKFNLLKTKQMFINQINNGTIAVRRIDEDAMDEDNGMNFAEFVALLSGNTDLLEKTKLDNKIMQLEKEQAIFKKDRIRAERKIAANREDMTKAESAAARMTQDWEYITSYTGDRTTRLLNLAQATAEETGRELHRISKTYRNGAIGTIGTYAGLNLSVYSEYDMGGTFYRNTFLVEGVSGLKYRCGISGALPLGFVESSRYPQAALAKLPGMIEEQRQKIAKLESEIPALQGIIARKWSKADELARLKQECNALQHRIEESMKEAELTRSAVSEHGGSDRAA</sequence>
<keyword evidence="3" id="KW-0808">Transferase</keyword>
<dbReference type="Gene3D" id="3.40.50.300">
    <property type="entry name" value="P-loop containing nucleotide triphosphate hydrolases"/>
    <property type="match status" value="1"/>
</dbReference>
<dbReference type="AlphaFoldDB" id="A0A6L3IJR1"/>
<dbReference type="SMART" id="SM00490">
    <property type="entry name" value="HELICc"/>
    <property type="match status" value="1"/>
</dbReference>
<dbReference type="RefSeq" id="WP_241677562.1">
    <property type="nucleotide sequence ID" value="NZ_VVZV01000350.1"/>
</dbReference>
<protein>
    <submittedName>
        <fullName evidence="3">DNA methylase</fullName>
    </submittedName>
</protein>
<dbReference type="SUPFAM" id="SSF52540">
    <property type="entry name" value="P-loop containing nucleoside triphosphate hydrolases"/>
    <property type="match status" value="1"/>
</dbReference>
<dbReference type="Proteomes" id="UP000481700">
    <property type="component" value="Unassembled WGS sequence"/>
</dbReference>
<evidence type="ECO:0000256" key="1">
    <source>
        <dbReference type="SAM" id="Coils"/>
    </source>
</evidence>
<feature type="coiled-coil region" evidence="1">
    <location>
        <begin position="232"/>
        <end position="259"/>
    </location>
</feature>
<dbReference type="PROSITE" id="PS51194">
    <property type="entry name" value="HELICASE_CTER"/>
    <property type="match status" value="1"/>
</dbReference>
<dbReference type="GO" id="GO:0008168">
    <property type="term" value="F:methyltransferase activity"/>
    <property type="evidence" value="ECO:0007669"/>
    <property type="project" value="UniProtKB-KW"/>
</dbReference>
<keyword evidence="3" id="KW-0489">Methyltransferase</keyword>
<reference evidence="3 4" key="1">
    <citation type="journal article" date="2019" name="Nat. Med.">
        <title>A library of human gut bacterial isolates paired with longitudinal multiomics data enables mechanistic microbiome research.</title>
        <authorList>
            <person name="Poyet M."/>
            <person name="Groussin M."/>
            <person name="Gibbons S.M."/>
            <person name="Avila-Pacheco J."/>
            <person name="Jiang X."/>
            <person name="Kearney S.M."/>
            <person name="Perrotta A.R."/>
            <person name="Berdy B."/>
            <person name="Zhao S."/>
            <person name="Lieberman T.D."/>
            <person name="Swanson P.K."/>
            <person name="Smith M."/>
            <person name="Roesemann S."/>
            <person name="Alexander J.E."/>
            <person name="Rich S.A."/>
            <person name="Livny J."/>
            <person name="Vlamakis H."/>
            <person name="Clish C."/>
            <person name="Bullock K."/>
            <person name="Deik A."/>
            <person name="Scott J."/>
            <person name="Pierce K.A."/>
            <person name="Xavier R.J."/>
            <person name="Alm E.J."/>
        </authorList>
    </citation>
    <scope>NUCLEOTIDE SEQUENCE [LARGE SCALE GENOMIC DNA]</scope>
    <source>
        <strain evidence="3 4">BIOML-A25</strain>
    </source>
</reference>
<dbReference type="GO" id="GO:0032259">
    <property type="term" value="P:methylation"/>
    <property type="evidence" value="ECO:0007669"/>
    <property type="project" value="UniProtKB-KW"/>
</dbReference>
<evidence type="ECO:0000313" key="3">
    <source>
        <dbReference type="EMBL" id="KAA5301626.1"/>
    </source>
</evidence>
<dbReference type="Pfam" id="PF00271">
    <property type="entry name" value="Helicase_C"/>
    <property type="match status" value="1"/>
</dbReference>
<evidence type="ECO:0000259" key="2">
    <source>
        <dbReference type="PROSITE" id="PS51194"/>
    </source>
</evidence>
<gene>
    <name evidence="3" type="ORF">F2Z07_27655</name>
</gene>
<dbReference type="EMBL" id="VVZV01000350">
    <property type="protein sequence ID" value="KAA5301626.1"/>
    <property type="molecule type" value="Genomic_DNA"/>
</dbReference>
<feature type="coiled-coil region" evidence="1">
    <location>
        <begin position="383"/>
        <end position="441"/>
    </location>
</feature>
<accession>A0A6L3IJR1</accession>
<comment type="caution">
    <text evidence="3">The sequence shown here is derived from an EMBL/GenBank/DDBJ whole genome shotgun (WGS) entry which is preliminary data.</text>
</comment>
<keyword evidence="1" id="KW-0175">Coiled coil</keyword>
<dbReference type="PANTHER" id="PTHR41313">
    <property type="entry name" value="ADENINE-SPECIFIC METHYLTRANSFERASE"/>
    <property type="match status" value="1"/>
</dbReference>
<feature type="domain" description="Helicase C-terminal" evidence="2">
    <location>
        <begin position="34"/>
        <end position="209"/>
    </location>
</feature>
<evidence type="ECO:0000313" key="4">
    <source>
        <dbReference type="Proteomes" id="UP000481700"/>
    </source>
</evidence>
<proteinExistence type="predicted"/>
<organism evidence="3 4">
    <name type="scientific">Phocaeicola dorei</name>
    <dbReference type="NCBI Taxonomy" id="357276"/>
    <lineage>
        <taxon>Bacteria</taxon>
        <taxon>Pseudomonadati</taxon>
        <taxon>Bacteroidota</taxon>
        <taxon>Bacteroidia</taxon>
        <taxon>Bacteroidales</taxon>
        <taxon>Bacteroidaceae</taxon>
        <taxon>Phocaeicola</taxon>
    </lineage>
</organism>
<dbReference type="PANTHER" id="PTHR41313:SF1">
    <property type="entry name" value="DNA METHYLASE ADENINE-SPECIFIC DOMAIN-CONTAINING PROTEIN"/>
    <property type="match status" value="1"/>
</dbReference>
<dbReference type="InterPro" id="IPR052933">
    <property type="entry name" value="DNA_Protect_Modify"/>
</dbReference>